<evidence type="ECO:0000256" key="7">
    <source>
        <dbReference type="PROSITE-ProRule" id="PRU01384"/>
    </source>
</evidence>
<dbReference type="GO" id="GO:0005524">
    <property type="term" value="F:ATP binding"/>
    <property type="evidence" value="ECO:0007669"/>
    <property type="project" value="InterPro"/>
</dbReference>
<comment type="catalytic activity">
    <reaction evidence="1 7">
        <text>ATP-dependent breakage, passage and rejoining of double-stranded DNA.</text>
        <dbReference type="EC" id="5.6.2.2"/>
    </reaction>
</comment>
<dbReference type="FunFam" id="1.10.268.10:FF:000001">
    <property type="entry name" value="DNA gyrase subunit A"/>
    <property type="match status" value="1"/>
</dbReference>
<evidence type="ECO:0000256" key="4">
    <source>
        <dbReference type="ARBA" id="ARBA00023029"/>
    </source>
</evidence>
<dbReference type="Proteomes" id="UP000198832">
    <property type="component" value="Unassembled WGS sequence"/>
</dbReference>
<keyword evidence="11" id="KW-1185">Reference proteome</keyword>
<accession>A0A1I1FNW4</accession>
<dbReference type="InterPro" id="IPR035516">
    <property type="entry name" value="Gyrase/topoIV_suA_C"/>
</dbReference>
<evidence type="ECO:0000313" key="11">
    <source>
        <dbReference type="Proteomes" id="UP000198832"/>
    </source>
</evidence>
<dbReference type="Gene3D" id="3.90.199.10">
    <property type="entry name" value="Topoisomerase II, domain 5"/>
    <property type="match status" value="1"/>
</dbReference>
<comment type="similarity">
    <text evidence="2">Belongs to the type II topoisomerase GyrA/ParC subunit family.</text>
</comment>
<reference evidence="10 11" key="1">
    <citation type="submission" date="2016-10" db="EMBL/GenBank/DDBJ databases">
        <authorList>
            <person name="de Groot N.N."/>
        </authorList>
    </citation>
    <scope>NUCLEOTIDE SEQUENCE [LARGE SCALE GENOMIC DNA]</scope>
    <source>
        <strain evidence="10 11">CGMCC 1.7056</strain>
    </source>
</reference>
<dbReference type="AlphaFoldDB" id="A0A1I1FNW4"/>
<evidence type="ECO:0000313" key="10">
    <source>
        <dbReference type="EMBL" id="SFC01107.1"/>
    </source>
</evidence>
<dbReference type="InterPro" id="IPR050220">
    <property type="entry name" value="Type_II_DNA_Topoisomerases"/>
</dbReference>
<keyword evidence="5 7" id="KW-0238">DNA-binding</keyword>
<feature type="active site" description="O-(5'-phospho-DNA)-tyrosine intermediate" evidence="7">
    <location>
        <position position="164"/>
    </location>
</feature>
<evidence type="ECO:0000256" key="3">
    <source>
        <dbReference type="ARBA" id="ARBA00012895"/>
    </source>
</evidence>
<evidence type="ECO:0000256" key="6">
    <source>
        <dbReference type="ARBA" id="ARBA00023235"/>
    </source>
</evidence>
<feature type="domain" description="Topo IIA-type catalytic" evidence="9">
    <location>
        <begin position="77"/>
        <end position="542"/>
    </location>
</feature>
<evidence type="ECO:0000259" key="9">
    <source>
        <dbReference type="PROSITE" id="PS52040"/>
    </source>
</evidence>
<dbReference type="SUPFAM" id="SSF56719">
    <property type="entry name" value="Type II DNA topoisomerase"/>
    <property type="match status" value="1"/>
</dbReference>
<protein>
    <recommendedName>
        <fullName evidence="3">DNA topoisomerase (ATP-hydrolyzing)</fullName>
        <ecNumber evidence="3">5.6.2.2</ecNumber>
    </recommendedName>
</protein>
<dbReference type="PANTHER" id="PTHR43493">
    <property type="entry name" value="DNA GYRASE/TOPOISOMERASE SUBUNIT A"/>
    <property type="match status" value="1"/>
</dbReference>
<organism evidence="10 11">
    <name type="scientific">Nocardioides terrae</name>
    <dbReference type="NCBI Taxonomy" id="574651"/>
    <lineage>
        <taxon>Bacteria</taxon>
        <taxon>Bacillati</taxon>
        <taxon>Actinomycetota</taxon>
        <taxon>Actinomycetes</taxon>
        <taxon>Propionibacteriales</taxon>
        <taxon>Nocardioidaceae</taxon>
        <taxon>Nocardioides</taxon>
    </lineage>
</organism>
<evidence type="ECO:0000256" key="1">
    <source>
        <dbReference type="ARBA" id="ARBA00000185"/>
    </source>
</evidence>
<keyword evidence="4 7" id="KW-0799">Topoisomerase</keyword>
<dbReference type="NCBIfam" id="NF004044">
    <property type="entry name" value="PRK05561.1"/>
    <property type="match status" value="1"/>
</dbReference>
<evidence type="ECO:0000256" key="8">
    <source>
        <dbReference type="SAM" id="MobiDB-lite"/>
    </source>
</evidence>
<dbReference type="Pfam" id="PF03989">
    <property type="entry name" value="DNA_gyraseA_C"/>
    <property type="match status" value="2"/>
</dbReference>
<dbReference type="PANTHER" id="PTHR43493:SF5">
    <property type="entry name" value="DNA GYRASE SUBUNIT A, CHLOROPLASTIC_MITOCHONDRIAL"/>
    <property type="match status" value="1"/>
</dbReference>
<dbReference type="GO" id="GO:0005737">
    <property type="term" value="C:cytoplasm"/>
    <property type="evidence" value="ECO:0007669"/>
    <property type="project" value="TreeGrafter"/>
</dbReference>
<sequence length="858" mass="91579">MLRCSDIVNHVVEDGCGGVAVAGPSVPAGTMPPMARRNTPELPADDFEEHILDTDIKQEMESSFLEYAYSVIYSRALPDARDGLKPVQRRILYMMNDMRLLPDRGHVKSSRIVGEVMGRVHPHGDSAIYEALVRLAQSWSMRLPMVDGHGNFGSPDDSAAAMRYTEARMAPAAVAMTASIDENTVDFRPNYDSREFEPSVLPAAIPNLVVNGATGIAVGMATNMAPHNLVEVVSALRELIRNPAMTVEDLMRFVPGPDLPTGGTIVGLDGIRDAYATGRGSFKIRATARVEPVGRRKGIVVTELPYGVGIEKVMERIKTLVQTKKLQGISDLKDLTDMANGTRLVIEVKNGFVPEALLEQLYRQTPMEDSFGINNVCLVDGQPRTLGLKELLEVFLAHRYDVVRRRSQFRRDKAAARLHLVEGLLIAILDIDEVIQLIRSSDNAGEAKQRLIQVFDLSEAQAEYILDMALRRLTRFSRIELEKEQEELQRTIDALDAILADEKLLRGVVSDELGDMAKTYGTPRRTVLLASAGTAAIEAQRMSVEVADEPCFALLSSTGLLARTSDADPITTGEGRANHDVVTSAVPTSARGEIGVVTSRGRLLRLGVLDLPALPPTHVDPNLQGGVPLSALLTLEPGERALALTTLATDGPGLALGTRLGVVKRVNPEVLNRDEWEVVNLADGDEVVGAVQLTTGSETLCFITSDAQLLHFGADSVRPQGRNAGGMAGVRIAPGAKVAFFGAIPAGADAVVVTASGSSTALPGTEPGSVKVTPFAEYPAKGRATGGVRCHRFLKGEDTMVFAWAGPAPARAAAASGAPIQLPAADGRRDGSGVPAPQPIDACSGPAGMLVGTSPVEG</sequence>
<dbReference type="EC" id="5.6.2.2" evidence="3"/>
<dbReference type="InterPro" id="IPR013757">
    <property type="entry name" value="Topo_IIA_A_a_sf"/>
</dbReference>
<dbReference type="InterPro" id="IPR002205">
    <property type="entry name" value="Topo_IIA_dom_A"/>
</dbReference>
<dbReference type="STRING" id="574651.SAMN04487968_10371"/>
<dbReference type="FunFam" id="3.30.1360.40:FF:000002">
    <property type="entry name" value="DNA gyrase subunit A"/>
    <property type="match status" value="1"/>
</dbReference>
<dbReference type="Gene3D" id="2.120.10.90">
    <property type="entry name" value="DNA gyrase/topoisomerase IV, subunit A, C-terminal"/>
    <property type="match status" value="1"/>
</dbReference>
<dbReference type="Pfam" id="PF00521">
    <property type="entry name" value="DNA_topoisoIV"/>
    <property type="match status" value="1"/>
</dbReference>
<proteinExistence type="inferred from homology"/>
<dbReference type="Gene3D" id="3.30.1360.40">
    <property type="match status" value="1"/>
</dbReference>
<evidence type="ECO:0000256" key="5">
    <source>
        <dbReference type="ARBA" id="ARBA00023125"/>
    </source>
</evidence>
<dbReference type="InterPro" id="IPR013760">
    <property type="entry name" value="Topo_IIA-like_dom_sf"/>
</dbReference>
<dbReference type="InterPro" id="IPR006691">
    <property type="entry name" value="GyrA/parC_rep"/>
</dbReference>
<dbReference type="GO" id="GO:0006265">
    <property type="term" value="P:DNA topological change"/>
    <property type="evidence" value="ECO:0007669"/>
    <property type="project" value="UniProtKB-UniRule"/>
</dbReference>
<gene>
    <name evidence="10" type="ORF">SAMN04487968_10371</name>
</gene>
<feature type="region of interest" description="Disordered" evidence="8">
    <location>
        <begin position="822"/>
        <end position="858"/>
    </location>
</feature>
<dbReference type="PROSITE" id="PS52040">
    <property type="entry name" value="TOPO_IIA"/>
    <property type="match status" value="1"/>
</dbReference>
<dbReference type="CDD" id="cd00187">
    <property type="entry name" value="TOP4c"/>
    <property type="match status" value="1"/>
</dbReference>
<dbReference type="SMART" id="SM00434">
    <property type="entry name" value="TOP4c"/>
    <property type="match status" value="1"/>
</dbReference>
<dbReference type="GO" id="GO:0003677">
    <property type="term" value="F:DNA binding"/>
    <property type="evidence" value="ECO:0007669"/>
    <property type="project" value="UniProtKB-UniRule"/>
</dbReference>
<name>A0A1I1FNW4_9ACTN</name>
<dbReference type="GO" id="GO:0034335">
    <property type="term" value="F:DNA negative supercoiling activity"/>
    <property type="evidence" value="ECO:0007669"/>
    <property type="project" value="UniProtKB-ARBA"/>
</dbReference>
<keyword evidence="6 7" id="KW-0413">Isomerase</keyword>
<dbReference type="InterPro" id="IPR013758">
    <property type="entry name" value="Topo_IIA_A/C_ab"/>
</dbReference>
<dbReference type="Gene3D" id="1.10.268.10">
    <property type="entry name" value="Topoisomerase, domain 3"/>
    <property type="match status" value="1"/>
</dbReference>
<dbReference type="GO" id="GO:0009330">
    <property type="term" value="C:DNA topoisomerase type II (double strand cut, ATP-hydrolyzing) complex"/>
    <property type="evidence" value="ECO:0007669"/>
    <property type="project" value="TreeGrafter"/>
</dbReference>
<dbReference type="SUPFAM" id="SSF101904">
    <property type="entry name" value="GyrA/ParC C-terminal domain-like"/>
    <property type="match status" value="1"/>
</dbReference>
<dbReference type="EMBL" id="FOLB01000003">
    <property type="protein sequence ID" value="SFC01107.1"/>
    <property type="molecule type" value="Genomic_DNA"/>
</dbReference>
<evidence type="ECO:0000256" key="2">
    <source>
        <dbReference type="ARBA" id="ARBA00008263"/>
    </source>
</evidence>